<dbReference type="KEGG" id="nay:HYG81_06765"/>
<dbReference type="InterPro" id="IPR015590">
    <property type="entry name" value="Aldehyde_DH_dom"/>
</dbReference>
<proteinExistence type="inferred from homology"/>
<dbReference type="EMBL" id="CP059154">
    <property type="protein sequence ID" value="QLK27296.1"/>
    <property type="molecule type" value="Genomic_DNA"/>
</dbReference>
<keyword evidence="8" id="KW-1185">Reference proteome</keyword>
<dbReference type="InterPro" id="IPR016162">
    <property type="entry name" value="Ald_DH_N"/>
</dbReference>
<reference evidence="7 8" key="1">
    <citation type="submission" date="2020-07" db="EMBL/GenBank/DDBJ databases">
        <title>Natrinema (YPL30) sp. nov. and Haloterrigena xxxxxx (YPL8) sp. nov., isolated from a salt mine.</title>
        <authorList>
            <person name="Cui H."/>
        </authorList>
    </citation>
    <scope>NUCLEOTIDE SEQUENCE [LARGE SCALE GENOMIC DNA]</scope>
    <source>
        <strain evidence="7 8">YPL13</strain>
    </source>
</reference>
<accession>A0A7D6CRB0</accession>
<name>A0A7D6CRB0_9EURY</name>
<evidence type="ECO:0000313" key="8">
    <source>
        <dbReference type="Proteomes" id="UP000510869"/>
    </source>
</evidence>
<feature type="domain" description="Aldehyde dehydrogenase" evidence="6">
    <location>
        <begin position="42"/>
        <end position="507"/>
    </location>
</feature>
<evidence type="ECO:0000256" key="5">
    <source>
        <dbReference type="RuleBase" id="RU003345"/>
    </source>
</evidence>
<feature type="active site" evidence="4">
    <location>
        <position position="279"/>
    </location>
</feature>
<protein>
    <submittedName>
        <fullName evidence="7">Aldehyde dehydrogenase</fullName>
    </submittedName>
</protein>
<dbReference type="InterPro" id="IPR016160">
    <property type="entry name" value="Ald_DH_CS_CYS"/>
</dbReference>
<dbReference type="Proteomes" id="UP000510869">
    <property type="component" value="Chromosome"/>
</dbReference>
<comment type="subunit">
    <text evidence="2">Homotetramer.</text>
</comment>
<gene>
    <name evidence="7" type="ORF">HYG81_06765</name>
</gene>
<dbReference type="PROSITE" id="PS00070">
    <property type="entry name" value="ALDEHYDE_DEHYDR_CYS"/>
    <property type="match status" value="1"/>
</dbReference>
<sequence length="518" mass="55748">MQTEYYDQDRYDVSDSVLERHRSAAESVLSRDRYGHLIDGEWVDAVDGEEGRAIDATTGEPLATVQIGTPADVDRAVEAARAAFEGSWGQLSPRQRADRLAEIADRLEDRKTEIAKLDSLEAGKPNLHALFVDCEVLIEQFRHFAALARSVDEGRVVPTGDEKHVFTRHEPYGVVGAISAWNFPAMFVAWKLGPALATGNTVVLKPSERATLSSLEVTRVCDRVLPPGTVNVVTGRGEDVGAAMTAHDGIDKLSLTGSHASGVATLESAAQTITPTSLELGGKSPNIVFPDADLEQAIEGVLVSIFFNSGQQCTAGSRLYLHEEIRDEFLERLRDAIDDLTVGDPLGPTTDVGPMIDHTHQSIVREFVDDAVADGATLCAGGENDAVGDDLEGAPFVQPTVLTDIGDDDRVGCEEVFGPVLSVFEWSDRDDVLRRANDTSYGLAAGVWTTDLGAAHEFAAELEAGTVWVNTYNDLFDPAPHGGYKESGTGRELAEEALEDYSQVKTVKVNLGGVPKMG</sequence>
<dbReference type="PROSITE" id="PS00687">
    <property type="entry name" value="ALDEHYDE_DEHYDR_GLU"/>
    <property type="match status" value="1"/>
</dbReference>
<evidence type="ECO:0000256" key="1">
    <source>
        <dbReference type="ARBA" id="ARBA00009986"/>
    </source>
</evidence>
<organism evidence="7 8">
    <name type="scientific">Natrinema zhouii</name>
    <dbReference type="NCBI Taxonomy" id="1710539"/>
    <lineage>
        <taxon>Archaea</taxon>
        <taxon>Methanobacteriati</taxon>
        <taxon>Methanobacteriota</taxon>
        <taxon>Stenosarchaea group</taxon>
        <taxon>Halobacteria</taxon>
        <taxon>Halobacteriales</taxon>
        <taxon>Natrialbaceae</taxon>
        <taxon>Natrinema</taxon>
    </lineage>
</organism>
<dbReference type="InterPro" id="IPR016163">
    <property type="entry name" value="Ald_DH_C"/>
</dbReference>
<comment type="similarity">
    <text evidence="1 5">Belongs to the aldehyde dehydrogenase family.</text>
</comment>
<dbReference type="OrthoDB" id="6342at2157"/>
<dbReference type="GO" id="GO:0016620">
    <property type="term" value="F:oxidoreductase activity, acting on the aldehyde or oxo group of donors, NAD or NADP as acceptor"/>
    <property type="evidence" value="ECO:0007669"/>
    <property type="project" value="InterPro"/>
</dbReference>
<dbReference type="FunFam" id="3.40.605.10:FF:000007">
    <property type="entry name" value="NAD/NADP-dependent betaine aldehyde dehydrogenase"/>
    <property type="match status" value="1"/>
</dbReference>
<dbReference type="Gene3D" id="3.40.309.10">
    <property type="entry name" value="Aldehyde Dehydrogenase, Chain A, domain 2"/>
    <property type="match status" value="1"/>
</dbReference>
<evidence type="ECO:0000313" key="7">
    <source>
        <dbReference type="EMBL" id="QLK27296.1"/>
    </source>
</evidence>
<dbReference type="PANTHER" id="PTHR11699">
    <property type="entry name" value="ALDEHYDE DEHYDROGENASE-RELATED"/>
    <property type="match status" value="1"/>
</dbReference>
<dbReference type="Gene3D" id="3.40.605.10">
    <property type="entry name" value="Aldehyde Dehydrogenase, Chain A, domain 1"/>
    <property type="match status" value="1"/>
</dbReference>
<dbReference type="GeneID" id="56142892"/>
<evidence type="ECO:0000256" key="3">
    <source>
        <dbReference type="ARBA" id="ARBA00023002"/>
    </source>
</evidence>
<dbReference type="InterPro" id="IPR029510">
    <property type="entry name" value="Ald_DH_CS_GLU"/>
</dbReference>
<dbReference type="InterPro" id="IPR016161">
    <property type="entry name" value="Ald_DH/histidinol_DH"/>
</dbReference>
<dbReference type="RefSeq" id="WP_180842458.1">
    <property type="nucleotide sequence ID" value="NZ_CP059154.1"/>
</dbReference>
<dbReference type="FunFam" id="3.40.309.10:FF:000012">
    <property type="entry name" value="Betaine aldehyde dehydrogenase"/>
    <property type="match status" value="1"/>
</dbReference>
<dbReference type="AlphaFoldDB" id="A0A7D6CRB0"/>
<keyword evidence="3 5" id="KW-0560">Oxidoreductase</keyword>
<evidence type="ECO:0000259" key="6">
    <source>
        <dbReference type="Pfam" id="PF00171"/>
    </source>
</evidence>
<evidence type="ECO:0000256" key="2">
    <source>
        <dbReference type="ARBA" id="ARBA00011881"/>
    </source>
</evidence>
<dbReference type="SUPFAM" id="SSF53720">
    <property type="entry name" value="ALDH-like"/>
    <property type="match status" value="1"/>
</dbReference>
<evidence type="ECO:0000256" key="4">
    <source>
        <dbReference type="PROSITE-ProRule" id="PRU10007"/>
    </source>
</evidence>
<dbReference type="Pfam" id="PF00171">
    <property type="entry name" value="Aldedh"/>
    <property type="match status" value="1"/>
</dbReference>